<proteinExistence type="predicted"/>
<dbReference type="PROSITE" id="PS51186">
    <property type="entry name" value="GNAT"/>
    <property type="match status" value="1"/>
</dbReference>
<dbReference type="eggNOG" id="COG3153">
    <property type="taxonomic scope" value="Bacteria"/>
</dbReference>
<dbReference type="Gene3D" id="3.40.630.30">
    <property type="match status" value="1"/>
</dbReference>
<evidence type="ECO:0000259" key="1">
    <source>
        <dbReference type="PROSITE" id="PS51186"/>
    </source>
</evidence>
<comment type="caution">
    <text evidence="2">The sequence shown here is derived from an EMBL/GenBank/DDBJ whole genome shotgun (WGS) entry which is preliminary data.</text>
</comment>
<sequence length="205" mass="21438">MNEGTIIRAEQTHERAAVLDLVAAAFVDDGLVARVVQALDDSGDAPPGLSLVAVAPQGRGGEAGTVVGHVLGSRALLDARQRLVEAVVLGPLSVTESARGQGIGGRLIEALVQAAAAAGYPAVFLEGDPGFYSRFGFAAAEPLGFRRPSLRIPAPAFQVRLLPGHEAWMSGTLVYPRAFWDHDSVGLRDPDLAQIEQALGAGEER</sequence>
<dbReference type="Pfam" id="PF13508">
    <property type="entry name" value="Acetyltransf_7"/>
    <property type="match status" value="1"/>
</dbReference>
<name>K6XC49_9MICO</name>
<dbReference type="CDD" id="cd04301">
    <property type="entry name" value="NAT_SF"/>
    <property type="match status" value="1"/>
</dbReference>
<dbReference type="AlphaFoldDB" id="K6XC49"/>
<accession>K6XC49</accession>
<keyword evidence="3" id="KW-1185">Reference proteome</keyword>
<evidence type="ECO:0000313" key="3">
    <source>
        <dbReference type="Proteomes" id="UP000008366"/>
    </source>
</evidence>
<gene>
    <name evidence="2" type="ORF">KILIM_035_00580</name>
</gene>
<dbReference type="InterPro" id="IPR000182">
    <property type="entry name" value="GNAT_dom"/>
</dbReference>
<dbReference type="GO" id="GO:0016747">
    <property type="term" value="F:acyltransferase activity, transferring groups other than amino-acyl groups"/>
    <property type="evidence" value="ECO:0007669"/>
    <property type="project" value="InterPro"/>
</dbReference>
<dbReference type="SUPFAM" id="SSF55729">
    <property type="entry name" value="Acyl-CoA N-acyltransferases (Nat)"/>
    <property type="match status" value="1"/>
</dbReference>
<organism evidence="2 3">
    <name type="scientific">Kineosphaera limosa NBRC 100340</name>
    <dbReference type="NCBI Taxonomy" id="1184609"/>
    <lineage>
        <taxon>Bacteria</taxon>
        <taxon>Bacillati</taxon>
        <taxon>Actinomycetota</taxon>
        <taxon>Actinomycetes</taxon>
        <taxon>Micrococcales</taxon>
        <taxon>Dermatophilaceae</taxon>
        <taxon>Kineosphaera</taxon>
    </lineage>
</organism>
<dbReference type="Proteomes" id="UP000008366">
    <property type="component" value="Unassembled WGS sequence"/>
</dbReference>
<dbReference type="EMBL" id="BAHD01000035">
    <property type="protein sequence ID" value="GAB96369.1"/>
    <property type="molecule type" value="Genomic_DNA"/>
</dbReference>
<protein>
    <recommendedName>
        <fullName evidence="1">N-acetyltransferase domain-containing protein</fullName>
    </recommendedName>
</protein>
<dbReference type="InterPro" id="IPR016181">
    <property type="entry name" value="Acyl_CoA_acyltransferase"/>
</dbReference>
<dbReference type="RefSeq" id="WP_006592901.1">
    <property type="nucleotide sequence ID" value="NZ_BAHD01000035.1"/>
</dbReference>
<reference evidence="2 3" key="1">
    <citation type="submission" date="2012-08" db="EMBL/GenBank/DDBJ databases">
        <title>Whole genome shotgun sequence of Kineosphaera limosa NBRC 100340.</title>
        <authorList>
            <person name="Yoshida I."/>
            <person name="Isaki S."/>
            <person name="Hosoyama A."/>
            <person name="Tsuchikane K."/>
            <person name="Katsumata H."/>
            <person name="Ando Y."/>
            <person name="Ohji S."/>
            <person name="Hamada M."/>
            <person name="Tamura T."/>
            <person name="Yamazoe A."/>
            <person name="Yamazaki S."/>
            <person name="Fujita N."/>
        </authorList>
    </citation>
    <scope>NUCLEOTIDE SEQUENCE [LARGE SCALE GENOMIC DNA]</scope>
    <source>
        <strain evidence="2 3">NBRC 100340</strain>
    </source>
</reference>
<evidence type="ECO:0000313" key="2">
    <source>
        <dbReference type="EMBL" id="GAB96369.1"/>
    </source>
</evidence>
<dbReference type="STRING" id="1184609.KILIM_035_00580"/>
<feature type="domain" description="N-acetyltransferase" evidence="1">
    <location>
        <begin position="5"/>
        <end position="155"/>
    </location>
</feature>